<sequence>METDIIDSLEDLGYQGPVLEDGALESAVNGGAAAPEFTKLCAWIVSELKLYCHLEENVNATNCPSEADSFQMEMSGLMSELACPYSVLTTGDVTQRLLCKTNCLLLIAFLISELESSRMILVNRPQKAAQEAEGSVVFMELKGICVSLGMSKPPANITMFQFFSGIEKKLKEALAKVPSTHVGGPLMKKPLGPVHFEKIEAINQALVNEYEVRRKMLLKRLDVTVQSFGWSDKAKKHAEKLANVYPPLRSALATKSKVSVGHLFAAREDLSKIIRTSSGRIRERTACAINKVLMGRVPDRGGRPTEIEAPPPEMPTWQKRQDGPQGGSEYLHRPMRDPYINPSPCSNFSIDRSTVISLGSQQMLPLDTQHRQLPQWPINSLESCQGDEGEKLTPGEEFLRCLAANKPIPDFLKGVHLSGTVQAGVAENRGYERHRLRSNSRSPAKERTGRSKSRAKSQARSKSRARSRSRPRSRSRTRGKSRARSKSRPQSSPAKSPVRGRTKARSRSRSRGKSQVRSKSRARSRSRSHGKSQSRPERNSEHRDKRSPSRSCSGSSISSHASASVHNDLLQGLKRVINSKQLEDSMPSIKNAILTIQANNLSRELQSRGLPELTGKQELFHVPDEPKPLNPQDVPGMRQEETDSHLLPHERVGSDFSWLQSSQEVSPDKKPTEMEDEEDFLYGNKYNQTKQIPATQHFAQSLTQQGATETAGTQFYQSQTLRGEIQELKRLPQLVQSSLRPEQRLLPVPPSDVKPPAAPTPKECEKIKNMLKNIGLNMGTTEISNMMIKLQQQNEGKMPEQKNEETLPAASLVPGASQLSGYGAATVRQALESLQSIIYAKREKGADSNPHDGCHTQTIAETKKDQMKRKECLLKELAELLKQDGSPFLIPVIGFYCQKCEEFFGDVNTAESHSALHRQNEPSNQKHEDRRPGEERGHPRQHQSRQPLPSDRRDQRDPKDQRHLEYHKDQRHLEYRKDQRHPDLKRKPDEGPRVYRNDWEKMYIKEERPESPRLEMTNVHRHTPTGLHGRVKLEESVGVCDKMGNDVDDVKGKSTKGHKKKKKKKKKKDEKKKKEKDEKKERDGQDKKTS</sequence>
<name>A0ACC2HE51_DALPE</name>
<comment type="caution">
    <text evidence="1">The sequence shown here is derived from an EMBL/GenBank/DDBJ whole genome shotgun (WGS) entry which is preliminary data.</text>
</comment>
<protein>
    <submittedName>
        <fullName evidence="1">Uncharacterized protein</fullName>
    </submittedName>
</protein>
<accession>A0ACC2HE51</accession>
<organism evidence="1 2">
    <name type="scientific">Dallia pectoralis</name>
    <name type="common">Alaska blackfish</name>
    <dbReference type="NCBI Taxonomy" id="75939"/>
    <lineage>
        <taxon>Eukaryota</taxon>
        <taxon>Metazoa</taxon>
        <taxon>Chordata</taxon>
        <taxon>Craniata</taxon>
        <taxon>Vertebrata</taxon>
        <taxon>Euteleostomi</taxon>
        <taxon>Actinopterygii</taxon>
        <taxon>Neopterygii</taxon>
        <taxon>Teleostei</taxon>
        <taxon>Protacanthopterygii</taxon>
        <taxon>Esociformes</taxon>
        <taxon>Umbridae</taxon>
        <taxon>Dallia</taxon>
    </lineage>
</organism>
<gene>
    <name evidence="1" type="ORF">DPEC_G00037690</name>
</gene>
<evidence type="ECO:0000313" key="2">
    <source>
        <dbReference type="Proteomes" id="UP001157502"/>
    </source>
</evidence>
<dbReference type="Proteomes" id="UP001157502">
    <property type="component" value="Chromosome 3"/>
</dbReference>
<evidence type="ECO:0000313" key="1">
    <source>
        <dbReference type="EMBL" id="KAJ8014191.1"/>
    </source>
</evidence>
<keyword evidence="2" id="KW-1185">Reference proteome</keyword>
<dbReference type="EMBL" id="CM055730">
    <property type="protein sequence ID" value="KAJ8014191.1"/>
    <property type="molecule type" value="Genomic_DNA"/>
</dbReference>
<proteinExistence type="predicted"/>
<reference evidence="1" key="1">
    <citation type="submission" date="2021-05" db="EMBL/GenBank/DDBJ databases">
        <authorList>
            <person name="Pan Q."/>
            <person name="Jouanno E."/>
            <person name="Zahm M."/>
            <person name="Klopp C."/>
            <person name="Cabau C."/>
            <person name="Louis A."/>
            <person name="Berthelot C."/>
            <person name="Parey E."/>
            <person name="Roest Crollius H."/>
            <person name="Montfort J."/>
            <person name="Robinson-Rechavi M."/>
            <person name="Bouchez O."/>
            <person name="Lampietro C."/>
            <person name="Lopez Roques C."/>
            <person name="Donnadieu C."/>
            <person name="Postlethwait J."/>
            <person name="Bobe J."/>
            <person name="Dillon D."/>
            <person name="Chandos A."/>
            <person name="von Hippel F."/>
            <person name="Guiguen Y."/>
        </authorList>
    </citation>
    <scope>NUCLEOTIDE SEQUENCE</scope>
    <source>
        <strain evidence="1">YG-Jan2019</strain>
    </source>
</reference>